<evidence type="ECO:0000259" key="3">
    <source>
        <dbReference type="Pfam" id="PF13464"/>
    </source>
</evidence>
<dbReference type="PANTHER" id="PTHR34475:SF1">
    <property type="entry name" value="CYTOSKELETON PROTEIN RODZ"/>
    <property type="match status" value="1"/>
</dbReference>
<reference evidence="5" key="1">
    <citation type="submission" date="2020-12" db="EMBL/GenBank/DDBJ databases">
        <title>Hymenobacter sp.</title>
        <authorList>
            <person name="Kim M.K."/>
        </authorList>
    </citation>
    <scope>NUCLEOTIDE SEQUENCE [LARGE SCALE GENOMIC DNA]</scope>
    <source>
        <strain evidence="5">BT553</strain>
    </source>
</reference>
<feature type="compositionally biased region" description="Polar residues" evidence="1">
    <location>
        <begin position="289"/>
        <end position="300"/>
    </location>
</feature>
<organism evidence="4 5">
    <name type="scientific">Sphingomonas mollis</name>
    <dbReference type="NCBI Taxonomy" id="2795726"/>
    <lineage>
        <taxon>Bacteria</taxon>
        <taxon>Pseudomonadati</taxon>
        <taxon>Pseudomonadota</taxon>
        <taxon>Alphaproteobacteria</taxon>
        <taxon>Sphingomonadales</taxon>
        <taxon>Sphingomonadaceae</taxon>
        <taxon>Sphingomonas</taxon>
    </lineage>
</organism>
<dbReference type="CDD" id="cd00093">
    <property type="entry name" value="HTH_XRE"/>
    <property type="match status" value="1"/>
</dbReference>
<keyword evidence="2" id="KW-1133">Transmembrane helix</keyword>
<feature type="domain" description="Cytoskeleton protein RodZ-like C-terminal" evidence="3">
    <location>
        <begin position="178"/>
        <end position="240"/>
    </location>
</feature>
<dbReference type="RefSeq" id="WP_199036261.1">
    <property type="nucleotide sequence ID" value="NZ_JAELXS010000003.1"/>
</dbReference>
<dbReference type="InterPro" id="IPR025194">
    <property type="entry name" value="RodZ-like_C"/>
</dbReference>
<evidence type="ECO:0000313" key="4">
    <source>
        <dbReference type="EMBL" id="MBJ6121405.1"/>
    </source>
</evidence>
<proteinExistence type="predicted"/>
<dbReference type="Gene3D" id="1.10.260.40">
    <property type="entry name" value="lambda repressor-like DNA-binding domains"/>
    <property type="match status" value="1"/>
</dbReference>
<dbReference type="Pfam" id="PF13413">
    <property type="entry name" value="HTH_25"/>
    <property type="match status" value="1"/>
</dbReference>
<protein>
    <submittedName>
        <fullName evidence="4">Helix-turn-helix domain-containing protein</fullName>
    </submittedName>
</protein>
<dbReference type="EMBL" id="JAELXS010000003">
    <property type="protein sequence ID" value="MBJ6121405.1"/>
    <property type="molecule type" value="Genomic_DNA"/>
</dbReference>
<accession>A0ABS0XN02</accession>
<dbReference type="Proteomes" id="UP000640426">
    <property type="component" value="Unassembled WGS sequence"/>
</dbReference>
<keyword evidence="5" id="KW-1185">Reference proteome</keyword>
<evidence type="ECO:0000256" key="2">
    <source>
        <dbReference type="SAM" id="Phobius"/>
    </source>
</evidence>
<dbReference type="InterPro" id="IPR001387">
    <property type="entry name" value="Cro/C1-type_HTH"/>
</dbReference>
<feature type="transmembrane region" description="Helical" evidence="2">
    <location>
        <begin position="112"/>
        <end position="132"/>
    </location>
</feature>
<evidence type="ECO:0000313" key="5">
    <source>
        <dbReference type="Proteomes" id="UP000640426"/>
    </source>
</evidence>
<dbReference type="Pfam" id="PF13464">
    <property type="entry name" value="RodZ_C"/>
    <property type="match status" value="1"/>
</dbReference>
<keyword evidence="2" id="KW-0472">Membrane</keyword>
<dbReference type="PANTHER" id="PTHR34475">
    <property type="match status" value="1"/>
</dbReference>
<feature type="region of interest" description="Disordered" evidence="1">
    <location>
        <begin position="252"/>
        <end position="309"/>
    </location>
</feature>
<keyword evidence="2" id="KW-0812">Transmembrane</keyword>
<name>A0ABS0XN02_9SPHN</name>
<comment type="caution">
    <text evidence="4">The sequence shown here is derived from an EMBL/GenBank/DDBJ whole genome shotgun (WGS) entry which is preliminary data.</text>
</comment>
<evidence type="ECO:0000256" key="1">
    <source>
        <dbReference type="SAM" id="MobiDB-lite"/>
    </source>
</evidence>
<dbReference type="SUPFAM" id="SSF47413">
    <property type="entry name" value="lambda repressor-like DNA-binding domains"/>
    <property type="match status" value="1"/>
</dbReference>
<dbReference type="InterPro" id="IPR050400">
    <property type="entry name" value="Bact_Cytoskel_RodZ"/>
</dbReference>
<sequence length="309" mass="32193">MNDVEPGDTPAVERVGERLRLAREAHGLSLAEVGQRTRVPLRHLEAIEATDFSLLPSPTYAVGFARAYARAVGADEVAAAQDVRRELARLPRAPEYEPYQAADPTRVPSRGVAIVGLGLALAIMILVGLWYATDLFRPGTTAQADVASTTPAVGPVVTVPVPSPTPQVAQVRLAAGDSDVWLRVYDAANATLFLGTLQPGQGFDVPPAADRPMVNVGRPDQLRITVNGSSIPALGDGSRAIKDVPVDGPSLLARASGKPLPAASPTVGAPIDPATAPLVPDAETRRSTDTLPTSRATASEPSPPADPND</sequence>
<gene>
    <name evidence="4" type="ORF">JAO74_06330</name>
</gene>
<dbReference type="InterPro" id="IPR010982">
    <property type="entry name" value="Lambda_DNA-bd_dom_sf"/>
</dbReference>